<dbReference type="EC" id="7.2.1.1" evidence="16 17"/>
<evidence type="ECO:0000256" key="7">
    <source>
        <dbReference type="ARBA" id="ARBA00022692"/>
    </source>
</evidence>
<evidence type="ECO:0000256" key="15">
    <source>
        <dbReference type="ARBA" id="ARBA00023201"/>
    </source>
</evidence>
<evidence type="ECO:0000256" key="8">
    <source>
        <dbReference type="ARBA" id="ARBA00022967"/>
    </source>
</evidence>
<dbReference type="AlphaFoldDB" id="A0A8H9LXG7"/>
<comment type="similarity">
    <text evidence="16 17">Belongs to the NqrC family.</text>
</comment>
<evidence type="ECO:0000256" key="12">
    <source>
        <dbReference type="ARBA" id="ARBA00023065"/>
    </source>
</evidence>
<evidence type="ECO:0000256" key="3">
    <source>
        <dbReference type="ARBA" id="ARBA00022519"/>
    </source>
</evidence>
<feature type="transmembrane region" description="Helical" evidence="16">
    <location>
        <begin position="12"/>
        <end position="33"/>
    </location>
</feature>
<dbReference type="Proteomes" id="UP000623776">
    <property type="component" value="Unassembled WGS sequence"/>
</dbReference>
<comment type="caution">
    <text evidence="16">Lacks conserved residue(s) required for the propagation of feature annotation.</text>
</comment>
<dbReference type="HAMAP" id="MF_00427">
    <property type="entry name" value="NqrC"/>
    <property type="match status" value="1"/>
</dbReference>
<evidence type="ECO:0000256" key="11">
    <source>
        <dbReference type="ARBA" id="ARBA00023053"/>
    </source>
</evidence>
<keyword evidence="1 16" id="KW-0813">Transport</keyword>
<keyword evidence="2 16" id="KW-1003">Cell membrane</keyword>
<dbReference type="GO" id="GO:0006814">
    <property type="term" value="P:sodium ion transport"/>
    <property type="evidence" value="ECO:0007669"/>
    <property type="project" value="UniProtKB-UniRule"/>
</dbReference>
<dbReference type="NCBIfam" id="TIGR01938">
    <property type="entry name" value="nqrC"/>
    <property type="match status" value="1"/>
</dbReference>
<dbReference type="GO" id="GO:0010181">
    <property type="term" value="F:FMN binding"/>
    <property type="evidence" value="ECO:0007669"/>
    <property type="project" value="UniProtKB-UniRule"/>
</dbReference>
<evidence type="ECO:0000256" key="14">
    <source>
        <dbReference type="ARBA" id="ARBA00023136"/>
    </source>
</evidence>
<keyword evidence="6 16" id="KW-0288">FMN</keyword>
<gene>
    <name evidence="16 19" type="primary">nqrC</name>
    <name evidence="19" type="ORF">GCM10007157_19340</name>
</gene>
<dbReference type="EMBL" id="BMXN01000009">
    <property type="protein sequence ID" value="GGW27183.1"/>
    <property type="molecule type" value="Genomic_DNA"/>
</dbReference>
<keyword evidence="14 16" id="KW-0472">Membrane</keyword>
<feature type="modified residue" description="FMN phosphoryl threonine" evidence="16">
    <location>
        <position position="224"/>
    </location>
</feature>
<evidence type="ECO:0000256" key="9">
    <source>
        <dbReference type="ARBA" id="ARBA00022989"/>
    </source>
</evidence>
<evidence type="ECO:0000256" key="6">
    <source>
        <dbReference type="ARBA" id="ARBA00022643"/>
    </source>
</evidence>
<keyword evidence="11 16" id="KW-0915">Sodium</keyword>
<evidence type="ECO:0000313" key="20">
    <source>
        <dbReference type="Proteomes" id="UP000623776"/>
    </source>
</evidence>
<dbReference type="InterPro" id="IPR007329">
    <property type="entry name" value="FMN-bd"/>
</dbReference>
<keyword evidence="5 16" id="KW-0285">Flavoprotein</keyword>
<dbReference type="RefSeq" id="WP_039179806.1">
    <property type="nucleotide sequence ID" value="NZ_BMXN01000009.1"/>
</dbReference>
<keyword evidence="4 16" id="KW-0597">Phosphoprotein</keyword>
<comment type="subunit">
    <text evidence="16 17">Composed of six subunits; NqrA, NqrB, NqrC, NqrD, NqrE and NqrF.</text>
</comment>
<keyword evidence="10 16" id="KW-0520">NAD</keyword>
<dbReference type="GO" id="GO:0016655">
    <property type="term" value="F:oxidoreductase activity, acting on NAD(P)H, quinone or similar compound as acceptor"/>
    <property type="evidence" value="ECO:0007669"/>
    <property type="project" value="UniProtKB-UniRule"/>
</dbReference>
<evidence type="ECO:0000256" key="1">
    <source>
        <dbReference type="ARBA" id="ARBA00022448"/>
    </source>
</evidence>
<feature type="domain" description="FMN-binding" evidence="18">
    <location>
        <begin position="143"/>
        <end position="241"/>
    </location>
</feature>
<keyword evidence="8 16" id="KW-1278">Translocase</keyword>
<sequence length="271" mass="29432">MAQGNNSIKKVLIVAFSLCIVCSVIVSTAAVALRPAQQLNQELDRKTNILRVANLYESGMDVEAAFREVTPRVVNLETGEYSDQHDPETFDGFEVRRDPAASRTLSGERDPAGLSSVENYATVYLVGDPDSPEQIILPIRGQGLWGLMRGFLSVEGDGNTIVGITYFEHSETPGLGAEVNNPRWQAQWEGKQIFDEEGDLVPAIRVVKGSGSGDYEVDGLSGATLTANGVNNMLQFWLSPEGFGEYLAKFRSGVDQEDVQDADVELEAEGA</sequence>
<dbReference type="NCBIfam" id="NF003749">
    <property type="entry name" value="PRK05346.1-5"/>
    <property type="match status" value="1"/>
</dbReference>
<dbReference type="GO" id="GO:0005886">
    <property type="term" value="C:plasma membrane"/>
    <property type="evidence" value="ECO:0007669"/>
    <property type="project" value="UniProtKB-SubCell"/>
</dbReference>
<comment type="catalytic activity">
    <reaction evidence="16 17">
        <text>a ubiquinone + n Na(+)(in) + NADH + H(+) = a ubiquinol + n Na(+)(out) + NAD(+)</text>
        <dbReference type="Rhea" id="RHEA:47748"/>
        <dbReference type="Rhea" id="RHEA-COMP:9565"/>
        <dbReference type="Rhea" id="RHEA-COMP:9566"/>
        <dbReference type="ChEBI" id="CHEBI:15378"/>
        <dbReference type="ChEBI" id="CHEBI:16389"/>
        <dbReference type="ChEBI" id="CHEBI:17976"/>
        <dbReference type="ChEBI" id="CHEBI:29101"/>
        <dbReference type="ChEBI" id="CHEBI:57540"/>
        <dbReference type="ChEBI" id="CHEBI:57945"/>
        <dbReference type="EC" id="7.2.1.1"/>
    </reaction>
</comment>
<evidence type="ECO:0000256" key="5">
    <source>
        <dbReference type="ARBA" id="ARBA00022630"/>
    </source>
</evidence>
<reference evidence="20" key="1">
    <citation type="journal article" date="2019" name="Int. J. Syst. Evol. Microbiol.">
        <title>The Global Catalogue of Microorganisms (GCM) 10K type strain sequencing project: providing services to taxonomists for standard genome sequencing and annotation.</title>
        <authorList>
            <consortium name="The Broad Institute Genomics Platform"/>
            <consortium name="The Broad Institute Genome Sequencing Center for Infectious Disease"/>
            <person name="Wu L."/>
            <person name="Ma J."/>
        </authorList>
    </citation>
    <scope>NUCLEOTIDE SEQUENCE [LARGE SCALE GENOMIC DNA]</scope>
    <source>
        <strain evidence="20">KCTC 22154</strain>
    </source>
</reference>
<evidence type="ECO:0000256" key="10">
    <source>
        <dbReference type="ARBA" id="ARBA00023027"/>
    </source>
</evidence>
<comment type="subcellular location">
    <subcellularLocation>
        <location evidence="16">Cell membrane</location>
        <topology evidence="16">Single-pass membrane protein</topology>
    </subcellularLocation>
</comment>
<name>A0A8H9LXG7_9GAMM</name>
<evidence type="ECO:0000256" key="4">
    <source>
        <dbReference type="ARBA" id="ARBA00022553"/>
    </source>
</evidence>
<protein>
    <recommendedName>
        <fullName evidence="16 17">Na(+)-translocating NADH-quinone reductase subunit C</fullName>
        <shortName evidence="16 17">Na(+)-NQR subunit C</shortName>
        <shortName evidence="16 17">Na(+)-translocating NQR subunit C</shortName>
        <ecNumber evidence="16 17">7.2.1.1</ecNumber>
    </recommendedName>
    <alternativeName>
        <fullName evidence="16 17">NQR complex subunit C</fullName>
    </alternativeName>
    <alternativeName>
        <fullName evidence="16 17">NQR-1 subunit C</fullName>
    </alternativeName>
</protein>
<evidence type="ECO:0000259" key="18">
    <source>
        <dbReference type="SMART" id="SM00900"/>
    </source>
</evidence>
<keyword evidence="20" id="KW-1185">Reference proteome</keyword>
<comment type="cofactor">
    <cofactor evidence="16 17">
        <name>FMN</name>
        <dbReference type="ChEBI" id="CHEBI:58210"/>
    </cofactor>
</comment>
<dbReference type="PANTHER" id="PTHR37838:SF1">
    <property type="entry name" value="NA(+)-TRANSLOCATING NADH-QUINONE REDUCTASE SUBUNIT C"/>
    <property type="match status" value="1"/>
</dbReference>
<proteinExistence type="inferred from homology"/>
<keyword evidence="12 16" id="KW-0406">Ion transport</keyword>
<keyword evidence="7 16" id="KW-0812">Transmembrane</keyword>
<dbReference type="InterPro" id="IPR010204">
    <property type="entry name" value="NqrC"/>
</dbReference>
<evidence type="ECO:0000313" key="19">
    <source>
        <dbReference type="EMBL" id="GGW27183.1"/>
    </source>
</evidence>
<organism evidence="19 20">
    <name type="scientific">Vreelandella hamiltonii</name>
    <dbReference type="NCBI Taxonomy" id="502829"/>
    <lineage>
        <taxon>Bacteria</taxon>
        <taxon>Pseudomonadati</taxon>
        <taxon>Pseudomonadota</taxon>
        <taxon>Gammaproteobacteria</taxon>
        <taxon>Oceanospirillales</taxon>
        <taxon>Halomonadaceae</taxon>
        <taxon>Vreelandella</taxon>
    </lineage>
</organism>
<keyword evidence="15 16" id="KW-0739">Sodium transport</keyword>
<evidence type="ECO:0000256" key="16">
    <source>
        <dbReference type="HAMAP-Rule" id="MF_00427"/>
    </source>
</evidence>
<comment type="caution">
    <text evidence="19">The sequence shown here is derived from an EMBL/GenBank/DDBJ whole genome shotgun (WGS) entry which is preliminary data.</text>
</comment>
<evidence type="ECO:0000256" key="2">
    <source>
        <dbReference type="ARBA" id="ARBA00022475"/>
    </source>
</evidence>
<dbReference type="SMART" id="SM00900">
    <property type="entry name" value="FMN_bind"/>
    <property type="match status" value="1"/>
</dbReference>
<accession>A0A8H9LXG7</accession>
<keyword evidence="13 16" id="KW-0830">Ubiquinone</keyword>
<dbReference type="Pfam" id="PF04205">
    <property type="entry name" value="FMN_bind"/>
    <property type="match status" value="1"/>
</dbReference>
<evidence type="ECO:0000256" key="13">
    <source>
        <dbReference type="ARBA" id="ARBA00023075"/>
    </source>
</evidence>
<dbReference type="PIRSF" id="PIRSF009437">
    <property type="entry name" value="NQR-1_subunit_C"/>
    <property type="match status" value="1"/>
</dbReference>
<evidence type="ECO:0000256" key="17">
    <source>
        <dbReference type="PIRNR" id="PIRNR009437"/>
    </source>
</evidence>
<dbReference type="PANTHER" id="PTHR37838">
    <property type="entry name" value="NA(+)-TRANSLOCATING NADH-QUINONE REDUCTASE SUBUNIT C"/>
    <property type="match status" value="1"/>
</dbReference>
<keyword evidence="9 16" id="KW-1133">Transmembrane helix</keyword>
<comment type="function">
    <text evidence="16">NQR complex catalyzes the reduction of ubiquinone-1 to ubiquinol by two successive reactions, coupled with the transport of Na(+) ions from the cytoplasm to the periplasm. NqrA to NqrE are probably involved in the second step, the conversion of ubisemiquinone to ubiquinol.</text>
</comment>
<keyword evidence="3" id="KW-0997">Cell inner membrane</keyword>